<dbReference type="Gene3D" id="3.40.50.1820">
    <property type="entry name" value="alpha/beta hydrolase"/>
    <property type="match status" value="1"/>
</dbReference>
<organism evidence="4 5">
    <name type="scientific">Ahniella affigens</name>
    <dbReference type="NCBI Taxonomy" id="2021234"/>
    <lineage>
        <taxon>Bacteria</taxon>
        <taxon>Pseudomonadati</taxon>
        <taxon>Pseudomonadota</taxon>
        <taxon>Gammaproteobacteria</taxon>
        <taxon>Lysobacterales</taxon>
        <taxon>Rhodanobacteraceae</taxon>
        <taxon>Ahniella</taxon>
    </lineage>
</organism>
<dbReference type="OrthoDB" id="4269629at2"/>
<feature type="signal peptide" evidence="2">
    <location>
        <begin position="1"/>
        <end position="18"/>
    </location>
</feature>
<dbReference type="SUPFAM" id="SSF82171">
    <property type="entry name" value="DPP6 N-terminal domain-like"/>
    <property type="match status" value="1"/>
</dbReference>
<keyword evidence="5" id="KW-1185">Reference proteome</keyword>
<dbReference type="Proteomes" id="UP000241074">
    <property type="component" value="Chromosome"/>
</dbReference>
<dbReference type="KEGG" id="xba:C7S18_04960"/>
<accession>A0A2P1PP19</accession>
<reference evidence="4 5" key="1">
    <citation type="submission" date="2018-03" db="EMBL/GenBank/DDBJ databases">
        <title>Ahniella affigens gen. nov., sp. nov., a gammaproteobacterium isolated from sandy soil near a stream.</title>
        <authorList>
            <person name="Ko Y."/>
            <person name="Kim J.-H."/>
        </authorList>
    </citation>
    <scope>NUCLEOTIDE SEQUENCE [LARGE SCALE GENOMIC DNA]</scope>
    <source>
        <strain evidence="4 5">D13</strain>
    </source>
</reference>
<evidence type="ECO:0000256" key="1">
    <source>
        <dbReference type="ARBA" id="ARBA00022801"/>
    </source>
</evidence>
<keyword evidence="1" id="KW-0378">Hydrolase</keyword>
<dbReference type="GO" id="GO:0004252">
    <property type="term" value="F:serine-type endopeptidase activity"/>
    <property type="evidence" value="ECO:0007669"/>
    <property type="project" value="TreeGrafter"/>
</dbReference>
<dbReference type="RefSeq" id="WP_106890519.1">
    <property type="nucleotide sequence ID" value="NZ_CP027860.1"/>
</dbReference>
<evidence type="ECO:0000313" key="4">
    <source>
        <dbReference type="EMBL" id="AVP96591.1"/>
    </source>
</evidence>
<name>A0A2P1PP19_9GAMM</name>
<evidence type="ECO:0000256" key="2">
    <source>
        <dbReference type="SAM" id="SignalP"/>
    </source>
</evidence>
<feature type="domain" description="Peptidase S9 prolyl oligopeptidase catalytic" evidence="3">
    <location>
        <begin position="437"/>
        <end position="646"/>
    </location>
</feature>
<evidence type="ECO:0000259" key="3">
    <source>
        <dbReference type="Pfam" id="PF00326"/>
    </source>
</evidence>
<protein>
    <submittedName>
        <fullName evidence="4">Peptidase S9</fullName>
    </submittedName>
</protein>
<gene>
    <name evidence="4" type="ORF">C7S18_04960</name>
</gene>
<proteinExistence type="predicted"/>
<dbReference type="PANTHER" id="PTHR42776">
    <property type="entry name" value="SERINE PEPTIDASE S9 FAMILY MEMBER"/>
    <property type="match status" value="1"/>
</dbReference>
<sequence length="655" mass="70930">MKELLASLALSCCLPVLAQPPELESLFAKSVMTKARLSPSGSHFAALTTIEGRQTLKMLDLETRTPFFVNGPDNAEIADFEWVSDQRLIFTLSDQIGGESGYFPTGEWLAINADGSKQKYLFGFRGEDSAGTHINKGTASMAGADIVDTLEQDDRYVLLQVYPWGSGDAVREIIRVDVRSGARKKIARMPARRARVLVDSNGEPRISFAPNPDGVSTDVYARTADQPDWSPLKLSALAGSVVQPVAMAPDNRRFYATLTTKSGPDAFVLVDPSADKYELLARHDYADPAYVIATRRTKGEPVAIGFEEATPLLAALTDGPEIQVMAALGGAFKGEHARLIDADREGKRYLVEVYSERREGDYFLYDTATKKAQLVGSARASVKPDTLVASQAISLKSRDGLTLRGYLTAAPRGADAPKPPMVVLVHGGPYDIYDQRHYDPEVQALATRGFAVLQVNFRGSGGFGRAFLEAGSKQWGGTMQDDLTDATRWAIEQGHADPKRICIMGGSYGAYAAMMGAAREPELYRCAVGSFGVYDLAMMFEKGDIDDSEFGINYLKNRLGANKEGLRDLSPVYLADQIKADVMLIAGGADTRAPEAHSKAMRKALEAQGKTVTYFSKPTEGHGFGDIGNQIEMMTQVLDFLEQAIGAGGDASGTH</sequence>
<dbReference type="GO" id="GO:0006508">
    <property type="term" value="P:proteolysis"/>
    <property type="evidence" value="ECO:0007669"/>
    <property type="project" value="InterPro"/>
</dbReference>
<dbReference type="InterPro" id="IPR001375">
    <property type="entry name" value="Peptidase_S9_cat"/>
</dbReference>
<dbReference type="EMBL" id="CP027860">
    <property type="protein sequence ID" value="AVP96591.1"/>
    <property type="molecule type" value="Genomic_DNA"/>
</dbReference>
<keyword evidence="2" id="KW-0732">Signal</keyword>
<evidence type="ECO:0000313" key="5">
    <source>
        <dbReference type="Proteomes" id="UP000241074"/>
    </source>
</evidence>
<dbReference type="SUPFAM" id="SSF53474">
    <property type="entry name" value="alpha/beta-Hydrolases"/>
    <property type="match status" value="1"/>
</dbReference>
<reference evidence="4 5" key="2">
    <citation type="submission" date="2018-03" db="EMBL/GenBank/DDBJ databases">
        <authorList>
            <person name="Keele B.F."/>
        </authorList>
    </citation>
    <scope>NUCLEOTIDE SEQUENCE [LARGE SCALE GENOMIC DNA]</scope>
    <source>
        <strain evidence="4 5">D13</strain>
    </source>
</reference>
<feature type="chain" id="PRO_5015106271" evidence="2">
    <location>
        <begin position="19"/>
        <end position="655"/>
    </location>
</feature>
<dbReference type="PANTHER" id="PTHR42776:SF27">
    <property type="entry name" value="DIPEPTIDYL PEPTIDASE FAMILY MEMBER 6"/>
    <property type="match status" value="1"/>
</dbReference>
<dbReference type="InterPro" id="IPR029058">
    <property type="entry name" value="AB_hydrolase_fold"/>
</dbReference>
<dbReference type="AlphaFoldDB" id="A0A2P1PP19"/>
<dbReference type="Pfam" id="PF00326">
    <property type="entry name" value="Peptidase_S9"/>
    <property type="match status" value="1"/>
</dbReference>